<keyword evidence="3 4" id="KW-0326">Glycosidase</keyword>
<keyword evidence="2 4" id="KW-0378">Hydrolase</keyword>
<dbReference type="Pfam" id="PF00251">
    <property type="entry name" value="Glyco_hydro_32N"/>
    <property type="match status" value="1"/>
</dbReference>
<dbReference type="Gene3D" id="2.60.120.560">
    <property type="entry name" value="Exo-inulinase, domain 1"/>
    <property type="match status" value="1"/>
</dbReference>
<dbReference type="OrthoDB" id="9759709at2"/>
<evidence type="ECO:0000259" key="5">
    <source>
        <dbReference type="Pfam" id="PF00251"/>
    </source>
</evidence>
<dbReference type="InterPro" id="IPR001362">
    <property type="entry name" value="Glyco_hydro_32"/>
</dbReference>
<keyword evidence="8" id="KW-1185">Reference proteome</keyword>
<organism evidence="7 8">
    <name type="scientific">Halanaerobium salsuginis</name>
    <dbReference type="NCBI Taxonomy" id="29563"/>
    <lineage>
        <taxon>Bacteria</taxon>
        <taxon>Bacillati</taxon>
        <taxon>Bacillota</taxon>
        <taxon>Clostridia</taxon>
        <taxon>Halanaerobiales</taxon>
        <taxon>Halanaerobiaceae</taxon>
        <taxon>Halanaerobium</taxon>
    </lineage>
</organism>
<sequence>MTEKTLKNRDYYKEKYRPQIHFSPVENWMNDPNGLVYYKEKYHLFYQYHPYSNVWGPMHWGHAISTDLLHWQHLPIALDPDKKNGMAFSGTAVVDFHNSSGFFKDKSGLVLIYTSTLPDSAGGHQQQCIAYSQDDGLTWQKYKSNPVIKNKSKKDFRDPKVFWHQQTNKWIMVLVAGDRVEFYNSSNLREWKYLSEFGQNRGSHGGVWECPDFFPLQLKNHKYWILKVDVQQGAYAGGSGGQYFIGEFNGYDFVEINDFNQVNWLDCGQDFYAAQSWNELPENSGRKIWLAWMSNWDYANQVPTNIWKGAMSIPRYLELTKEKNIISLVQKPVKELEDLRCKEYIYKDLSVKKKGNLYFHNLKNPLEIDTAISLDENTKFDIIFEFKGNNLNLSYDNNTRQLILDRKDLSDGINSISKTKQITNLDNNNQIKLHIFIDWSSIEIFINEGKKVITALIFPEKVKLDLNFKNDGNSFLINNLKIYELESIWKNSY</sequence>
<feature type="domain" description="Glycosyl hydrolase family 32 C-terminal" evidence="6">
    <location>
        <begin position="336"/>
        <end position="484"/>
    </location>
</feature>
<dbReference type="SUPFAM" id="SSF49899">
    <property type="entry name" value="Concanavalin A-like lectins/glucanases"/>
    <property type="match status" value="1"/>
</dbReference>
<feature type="domain" description="Glycosyl hydrolase family 32 N-terminal" evidence="5">
    <location>
        <begin position="21"/>
        <end position="332"/>
    </location>
</feature>
<accession>A0A1I4GRF5</accession>
<reference evidence="7 8" key="1">
    <citation type="submission" date="2016-10" db="EMBL/GenBank/DDBJ databases">
        <authorList>
            <person name="de Groot N.N."/>
        </authorList>
    </citation>
    <scope>NUCLEOTIDE SEQUENCE [LARGE SCALE GENOMIC DNA]</scope>
    <source>
        <strain evidence="7 8">ATCC 51327</strain>
    </source>
</reference>
<dbReference type="Pfam" id="PF08244">
    <property type="entry name" value="Glyco_hydro_32C"/>
    <property type="match status" value="1"/>
</dbReference>
<dbReference type="CDD" id="cd18622">
    <property type="entry name" value="GH32_Inu-like"/>
    <property type="match status" value="1"/>
</dbReference>
<evidence type="ECO:0000259" key="6">
    <source>
        <dbReference type="Pfam" id="PF08244"/>
    </source>
</evidence>
<dbReference type="PROSITE" id="PS00609">
    <property type="entry name" value="GLYCOSYL_HYDROL_F32"/>
    <property type="match status" value="1"/>
</dbReference>
<dbReference type="Gene3D" id="2.115.10.20">
    <property type="entry name" value="Glycosyl hydrolase domain, family 43"/>
    <property type="match status" value="1"/>
</dbReference>
<gene>
    <name evidence="7" type="ORF">SAMN02983006_00835</name>
</gene>
<comment type="similarity">
    <text evidence="1 4">Belongs to the glycosyl hydrolase 32 family.</text>
</comment>
<dbReference type="AlphaFoldDB" id="A0A1I4GRF5"/>
<dbReference type="EMBL" id="FOTI01000007">
    <property type="protein sequence ID" value="SFL31751.1"/>
    <property type="molecule type" value="Genomic_DNA"/>
</dbReference>
<dbReference type="GO" id="GO:0005987">
    <property type="term" value="P:sucrose catabolic process"/>
    <property type="evidence" value="ECO:0007669"/>
    <property type="project" value="TreeGrafter"/>
</dbReference>
<evidence type="ECO:0000256" key="2">
    <source>
        <dbReference type="ARBA" id="ARBA00022801"/>
    </source>
</evidence>
<proteinExistence type="inferred from homology"/>
<dbReference type="InterPro" id="IPR013148">
    <property type="entry name" value="Glyco_hydro_32_N"/>
</dbReference>
<dbReference type="PANTHER" id="PTHR42800">
    <property type="entry name" value="EXOINULINASE INUD (AFU_ORTHOLOGUE AFUA_5G00480)"/>
    <property type="match status" value="1"/>
</dbReference>
<dbReference type="InterPro" id="IPR013320">
    <property type="entry name" value="ConA-like_dom_sf"/>
</dbReference>
<evidence type="ECO:0000313" key="8">
    <source>
        <dbReference type="Proteomes" id="UP000199006"/>
    </source>
</evidence>
<dbReference type="InterPro" id="IPR018053">
    <property type="entry name" value="Glyco_hydro_32_AS"/>
</dbReference>
<evidence type="ECO:0000256" key="3">
    <source>
        <dbReference type="ARBA" id="ARBA00023295"/>
    </source>
</evidence>
<name>A0A1I4GRF5_9FIRM</name>
<evidence type="ECO:0000313" key="7">
    <source>
        <dbReference type="EMBL" id="SFL31751.1"/>
    </source>
</evidence>
<dbReference type="InterPro" id="IPR023296">
    <property type="entry name" value="Glyco_hydro_beta-prop_sf"/>
</dbReference>
<dbReference type="InterPro" id="IPR013189">
    <property type="entry name" value="Glyco_hydro_32_C"/>
</dbReference>
<dbReference type="SMART" id="SM00640">
    <property type="entry name" value="Glyco_32"/>
    <property type="match status" value="1"/>
</dbReference>
<dbReference type="STRING" id="29563.SAMN02983006_00835"/>
<dbReference type="Proteomes" id="UP000199006">
    <property type="component" value="Unassembled WGS sequence"/>
</dbReference>
<dbReference type="RefSeq" id="WP_089860133.1">
    <property type="nucleotide sequence ID" value="NZ_FOTI01000007.1"/>
</dbReference>
<dbReference type="GO" id="GO:0005737">
    <property type="term" value="C:cytoplasm"/>
    <property type="evidence" value="ECO:0007669"/>
    <property type="project" value="TreeGrafter"/>
</dbReference>
<dbReference type="PANTHER" id="PTHR42800:SF1">
    <property type="entry name" value="EXOINULINASE INUD (AFU_ORTHOLOGUE AFUA_5G00480)"/>
    <property type="match status" value="1"/>
</dbReference>
<dbReference type="GO" id="GO:0004575">
    <property type="term" value="F:sucrose alpha-glucosidase activity"/>
    <property type="evidence" value="ECO:0007669"/>
    <property type="project" value="TreeGrafter"/>
</dbReference>
<dbReference type="SUPFAM" id="SSF75005">
    <property type="entry name" value="Arabinanase/levansucrase/invertase"/>
    <property type="match status" value="1"/>
</dbReference>
<evidence type="ECO:0000256" key="4">
    <source>
        <dbReference type="RuleBase" id="RU362110"/>
    </source>
</evidence>
<protein>
    <submittedName>
        <fullName evidence="7">Fructan beta-fructosidase</fullName>
    </submittedName>
</protein>
<evidence type="ECO:0000256" key="1">
    <source>
        <dbReference type="ARBA" id="ARBA00009902"/>
    </source>
</evidence>